<dbReference type="InterPro" id="IPR050576">
    <property type="entry name" value="Cilia_flagella_integrity"/>
</dbReference>
<reference evidence="12" key="2">
    <citation type="submission" date="2025-08" db="UniProtKB">
        <authorList>
            <consortium name="Ensembl"/>
        </authorList>
    </citation>
    <scope>IDENTIFICATION</scope>
    <source>
        <strain evidence="12">Hd-rR</strain>
    </source>
</reference>
<dbReference type="eggNOG" id="KOG0531">
    <property type="taxonomic scope" value="Eukaryota"/>
</dbReference>
<evidence type="ECO:0000256" key="5">
    <source>
        <dbReference type="ARBA" id="ARBA00022846"/>
    </source>
</evidence>
<keyword evidence="4" id="KW-0677">Repeat</keyword>
<evidence type="ECO:0000256" key="10">
    <source>
        <dbReference type="ARBA" id="ARBA00038378"/>
    </source>
</evidence>
<proteinExistence type="inferred from homology"/>
<keyword evidence="13" id="KW-1185">Reference proteome</keyword>
<protein>
    <recommendedName>
        <fullName evidence="11">Dynein regulatory complex subunit 3</fullName>
    </recommendedName>
</protein>
<dbReference type="Pfam" id="PF14580">
    <property type="entry name" value="LRR_9"/>
    <property type="match status" value="1"/>
</dbReference>
<accession>H2LZZ1</accession>
<evidence type="ECO:0000256" key="6">
    <source>
        <dbReference type="ARBA" id="ARBA00023054"/>
    </source>
</evidence>
<keyword evidence="8" id="KW-0206">Cytoskeleton</keyword>
<evidence type="ECO:0000256" key="1">
    <source>
        <dbReference type="ARBA" id="ARBA00004611"/>
    </source>
</evidence>
<dbReference type="Ensembl" id="ENSORLT00000011715.2">
    <property type="protein sequence ID" value="ENSORLP00000011714.2"/>
    <property type="gene ID" value="ENSORLG00000009343.2"/>
</dbReference>
<keyword evidence="5" id="KW-0282">Flagellum</keyword>
<sequence length="445" mass="52759">MSLNWNTKVMRVIKLTLNKCRNKYFIYMGVICFADIQRIDSLQEYTSLVRLDLNNNLIKKIQGLDSLINLTWLNLSFNRIEKIQGLTSLQKLKVLNLSNNQITVIENMDTLDNLTHFFIGCNLLNQLENVLYLKRFKKLVHIYMKGNLFSNEDDYQFFIVAFFPNLTVLDNKLILQELASSKYQDDIEKRNQEESQKQLAEEVLQKQEEAFVEYLDGPHLFKSMFDEDTFSSDRRSVPGIEDLLQSYPLFRFSNTQIDHSLLNKREQRERELKSFSSSQDEVETHYKNQAIQVLEDFNRQHKEAREQELLCKMKKKVFFSKKEYGTTNQYFLLSSFRGLKNDFHHKVQEIIDATLENVAKGSQVENLPHDVKMLFTDKIKVMHALNTNHKLHLLTLNDREQKLLTSVSSWKIAFFKDVITQQNRTRISDIHRYADFLRKQLERFH</sequence>
<comment type="similarity">
    <text evidence="10">Belongs to the DRC3 family.</text>
</comment>
<keyword evidence="2" id="KW-0963">Cytoplasm</keyword>
<dbReference type="Bgee" id="ENSORLG00000009343">
    <property type="expression patterns" value="Expressed in testis and 4 other cell types or tissues"/>
</dbReference>
<dbReference type="PANTHER" id="PTHR45973">
    <property type="entry name" value="PROTEIN PHOSPHATASE 1 REGULATORY SUBUNIT SDS22-RELATED"/>
    <property type="match status" value="1"/>
</dbReference>
<evidence type="ECO:0000313" key="12">
    <source>
        <dbReference type="Ensembl" id="ENSORLP00000011714.2"/>
    </source>
</evidence>
<dbReference type="GeneTree" id="ENSGT00940000159298"/>
<dbReference type="HOGENOM" id="CLU_026827_0_0_1"/>
<keyword evidence="7" id="KW-0969">Cilium</keyword>
<dbReference type="Proteomes" id="UP000001038">
    <property type="component" value="Chromosome 8"/>
</dbReference>
<dbReference type="SUPFAM" id="SSF52058">
    <property type="entry name" value="L domain-like"/>
    <property type="match status" value="1"/>
</dbReference>
<dbReference type="Gene3D" id="3.80.10.10">
    <property type="entry name" value="Ribonuclease Inhibitor"/>
    <property type="match status" value="1"/>
</dbReference>
<dbReference type="PROSITE" id="PS51450">
    <property type="entry name" value="LRR"/>
    <property type="match status" value="3"/>
</dbReference>
<keyword evidence="9" id="KW-0966">Cell projection</keyword>
<comment type="subcellular location">
    <subcellularLocation>
        <location evidence="1">Cytoplasm</location>
        <location evidence="1">Cytoskeleton</location>
        <location evidence="1">Flagellum axoneme</location>
    </subcellularLocation>
</comment>
<evidence type="ECO:0000256" key="8">
    <source>
        <dbReference type="ARBA" id="ARBA00023212"/>
    </source>
</evidence>
<evidence type="ECO:0000256" key="4">
    <source>
        <dbReference type="ARBA" id="ARBA00022737"/>
    </source>
</evidence>
<evidence type="ECO:0000256" key="11">
    <source>
        <dbReference type="ARBA" id="ARBA00040950"/>
    </source>
</evidence>
<gene>
    <name evidence="12" type="primary">DRC3</name>
    <name evidence="12" type="synonym">drc3</name>
</gene>
<keyword evidence="3" id="KW-0433">Leucine-rich repeat</keyword>
<evidence type="ECO:0000313" key="13">
    <source>
        <dbReference type="Proteomes" id="UP000001038"/>
    </source>
</evidence>
<evidence type="ECO:0000256" key="3">
    <source>
        <dbReference type="ARBA" id="ARBA00022614"/>
    </source>
</evidence>
<reference evidence="12 13" key="1">
    <citation type="journal article" date="2007" name="Nature">
        <title>The medaka draft genome and insights into vertebrate genome evolution.</title>
        <authorList>
            <person name="Kasahara M."/>
            <person name="Naruse K."/>
            <person name="Sasaki S."/>
            <person name="Nakatani Y."/>
            <person name="Qu W."/>
            <person name="Ahsan B."/>
            <person name="Yamada T."/>
            <person name="Nagayasu Y."/>
            <person name="Doi K."/>
            <person name="Kasai Y."/>
            <person name="Jindo T."/>
            <person name="Kobayashi D."/>
            <person name="Shimada A."/>
            <person name="Toyoda A."/>
            <person name="Kuroki Y."/>
            <person name="Fujiyama A."/>
            <person name="Sasaki T."/>
            <person name="Shimizu A."/>
            <person name="Asakawa S."/>
            <person name="Shimizu N."/>
            <person name="Hashimoto S."/>
            <person name="Yang J."/>
            <person name="Lee Y."/>
            <person name="Matsushima K."/>
            <person name="Sugano S."/>
            <person name="Sakaizumi M."/>
            <person name="Narita T."/>
            <person name="Ohishi K."/>
            <person name="Haga S."/>
            <person name="Ohta F."/>
            <person name="Nomoto H."/>
            <person name="Nogata K."/>
            <person name="Morishita T."/>
            <person name="Endo T."/>
            <person name="Shin-I T."/>
            <person name="Takeda H."/>
            <person name="Morishita S."/>
            <person name="Kohara Y."/>
        </authorList>
    </citation>
    <scope>NUCLEOTIDE SEQUENCE [LARGE SCALE GENOMIC DNA]</scope>
    <source>
        <strain evidence="12 13">Hd-rR</strain>
    </source>
</reference>
<evidence type="ECO:0000256" key="9">
    <source>
        <dbReference type="ARBA" id="ARBA00023273"/>
    </source>
</evidence>
<organism evidence="12 13">
    <name type="scientific">Oryzias latipes</name>
    <name type="common">Japanese rice fish</name>
    <name type="synonym">Japanese killifish</name>
    <dbReference type="NCBI Taxonomy" id="8090"/>
    <lineage>
        <taxon>Eukaryota</taxon>
        <taxon>Metazoa</taxon>
        <taxon>Chordata</taxon>
        <taxon>Craniata</taxon>
        <taxon>Vertebrata</taxon>
        <taxon>Euteleostomi</taxon>
        <taxon>Actinopterygii</taxon>
        <taxon>Neopterygii</taxon>
        <taxon>Teleostei</taxon>
        <taxon>Neoteleostei</taxon>
        <taxon>Acanthomorphata</taxon>
        <taxon>Ovalentaria</taxon>
        <taxon>Atherinomorphae</taxon>
        <taxon>Beloniformes</taxon>
        <taxon>Adrianichthyidae</taxon>
        <taxon>Oryziinae</taxon>
        <taxon>Oryzias</taxon>
    </lineage>
</organism>
<evidence type="ECO:0000256" key="7">
    <source>
        <dbReference type="ARBA" id="ARBA00023069"/>
    </source>
</evidence>
<evidence type="ECO:0000256" key="2">
    <source>
        <dbReference type="ARBA" id="ARBA00022490"/>
    </source>
</evidence>
<name>H2LZZ1_ORYLA</name>
<keyword evidence="6" id="KW-0175">Coiled coil</keyword>
<dbReference type="SMART" id="SM00365">
    <property type="entry name" value="LRR_SD22"/>
    <property type="match status" value="4"/>
</dbReference>
<reference evidence="12" key="3">
    <citation type="submission" date="2025-09" db="UniProtKB">
        <authorList>
            <consortium name="Ensembl"/>
        </authorList>
    </citation>
    <scope>IDENTIFICATION</scope>
    <source>
        <strain evidence="12">Hd-rR</strain>
    </source>
</reference>
<dbReference type="InterPro" id="IPR001611">
    <property type="entry name" value="Leu-rich_rpt"/>
</dbReference>
<dbReference type="InterPro" id="IPR032675">
    <property type="entry name" value="LRR_dom_sf"/>
</dbReference>
<dbReference type="PANTHER" id="PTHR45973:SF12">
    <property type="entry name" value="DYNEIN REGULATORY COMPLEX SUBUNIT 3"/>
    <property type="match status" value="1"/>
</dbReference>
<dbReference type="AlphaFoldDB" id="H2LZZ1"/>